<gene>
    <name evidence="4" type="ORF">cubi_03217</name>
</gene>
<protein>
    <submittedName>
        <fullName evidence="4">Uncharacterized protein</fullName>
    </submittedName>
</protein>
<accession>A0A1J4MLT0</accession>
<evidence type="ECO:0000313" key="5">
    <source>
        <dbReference type="Proteomes" id="UP000186176"/>
    </source>
</evidence>
<dbReference type="InterPro" id="IPR006926">
    <property type="entry name" value="Vps16_N"/>
</dbReference>
<comment type="similarity">
    <text evidence="1">Belongs to the VPS16 family.</text>
</comment>
<dbReference type="GO" id="GO:0016197">
    <property type="term" value="P:endosomal transport"/>
    <property type="evidence" value="ECO:0007669"/>
    <property type="project" value="TreeGrafter"/>
</dbReference>
<evidence type="ECO:0000256" key="1">
    <source>
        <dbReference type="ARBA" id="ARBA00009250"/>
    </source>
</evidence>
<dbReference type="GO" id="GO:0005765">
    <property type="term" value="C:lysosomal membrane"/>
    <property type="evidence" value="ECO:0007669"/>
    <property type="project" value="TreeGrafter"/>
</dbReference>
<keyword evidence="5" id="KW-1185">Reference proteome</keyword>
<dbReference type="Pfam" id="PF04840">
    <property type="entry name" value="Vps16_C"/>
    <property type="match status" value="2"/>
</dbReference>
<reference evidence="4 5" key="1">
    <citation type="submission" date="2016-10" db="EMBL/GenBank/DDBJ databases">
        <title>Reductive evolution of mitochondrial metabolism and differential evolution of invasion-related proteins in Cryptosporidium.</title>
        <authorList>
            <person name="Liu S."/>
            <person name="Roellig D.M."/>
            <person name="Guo Y."/>
            <person name="Li N."/>
            <person name="Frace M.A."/>
            <person name="Tang K."/>
            <person name="Zhang L."/>
            <person name="Feng Y."/>
            <person name="Xiao L."/>
        </authorList>
    </citation>
    <scope>NUCLEOTIDE SEQUENCE [LARGE SCALE GENOMIC DNA]</scope>
    <source>
        <strain evidence="4">39726</strain>
    </source>
</reference>
<dbReference type="GO" id="GO:0030897">
    <property type="term" value="C:HOPS complex"/>
    <property type="evidence" value="ECO:0007669"/>
    <property type="project" value="TreeGrafter"/>
</dbReference>
<organism evidence="4 5">
    <name type="scientific">Cryptosporidium ubiquitum</name>
    <dbReference type="NCBI Taxonomy" id="857276"/>
    <lineage>
        <taxon>Eukaryota</taxon>
        <taxon>Sar</taxon>
        <taxon>Alveolata</taxon>
        <taxon>Apicomplexa</taxon>
        <taxon>Conoidasida</taxon>
        <taxon>Coccidia</taxon>
        <taxon>Eucoccidiorida</taxon>
        <taxon>Eimeriorina</taxon>
        <taxon>Cryptosporidiidae</taxon>
        <taxon>Cryptosporidium</taxon>
    </lineage>
</organism>
<dbReference type="Proteomes" id="UP000186176">
    <property type="component" value="Unassembled WGS sequence"/>
</dbReference>
<dbReference type="PANTHER" id="PTHR12811:SF0">
    <property type="entry name" value="VACUOLAR PROTEIN SORTING-ASSOCIATED PROTEIN 16 HOMOLOG"/>
    <property type="match status" value="1"/>
</dbReference>
<dbReference type="RefSeq" id="XP_028876237.1">
    <property type="nucleotide sequence ID" value="XM_029020230.1"/>
</dbReference>
<dbReference type="GO" id="GO:0003779">
    <property type="term" value="F:actin binding"/>
    <property type="evidence" value="ECO:0007669"/>
    <property type="project" value="TreeGrafter"/>
</dbReference>
<dbReference type="PIRSF" id="PIRSF007949">
    <property type="entry name" value="VPS16"/>
    <property type="match status" value="1"/>
</dbReference>
<dbReference type="Gene3D" id="1.10.150.780">
    <property type="entry name" value="Vps16, C-terminal region"/>
    <property type="match status" value="1"/>
</dbReference>
<sequence length="966" mass="108513">MKYNWQRLGNCWYDRRRDSEMSWEVSDRDLRRNIVAIANNGGPVAILMAVPSDGNSLVSNFYLTTYTFRGTELGRIAWMDHIPVSMGWTLESTLLSIFSDGTIRVFSPLLEQLNIISLKRNIESTECIIMARVLPYGICFVTSSYNVHFVSNSNLSQSYCLTKIPLRCSPVEISVTIPNNVDSNLSFVFPTNVFLPLEDSSIAIISIWDPRITAIITKDGIASPSPVDPAYLSFNSDGEVREKILAFSVSPNGELLASLTESFVFSMRKTSSIFEDPIFSYKLNISFSKLRQMVWCGNESVALNVVTSTSDPSGNLKLKNVVYIGGHENQWLTYNYGRQSLILNTEVDGVKVQTTTHSEFFYRVPKSLESVFGIGSCEPSAMLYFAYEKHISGDITAYHSLKAISSQLLEASLTCIDASVCKFHEEETCIKLLKIASFGRLFSIKSLGSDQIEAKKWEKSYISACRDLRIVKAVNQSSAEFNTSVIQLRTYGVKVLSSRLANHRCYLLSIKICEYCNISHFHILSSWACAKIRHSLEATDEELAGTIISKIIGNQGSSKKFIENGFGSSCFSLIADEAAKAGRMHLAILLLQHEPNLKRRVAMLLKLSAFKLAVEQSIKHRDIDLVYVCVTHLLFASSKEKSHTENVSPLTSESTQRHYWDSETIETLANIPEMVPFVIYYCTNLGETDLLLKLFEEMENFFDAGWVKIMLATLEKNSILAKLEHLAHAAAYFSSSLKSKKSLEFGKMISNNTLTKSLLLLKSTIPQTSDKTRAISFIHSSNPNSGSSFEREAVIAEIELIQYQTNLDSKSKQASWKTSEIPNFVSFVGCSLSTTIKYLAFLGLLDDLLQLKTALNVQDKIYWTYKIKGLGMGKKFQELSTEIQSINISSPPISIEKIIDICIYYDARHIAAKLIPKLRDSEKQSYWFNRAGMYRETQQLRNTNNTVQNKILSTFSGAISGILKKE</sequence>
<dbReference type="GO" id="GO:0005768">
    <property type="term" value="C:endosome"/>
    <property type="evidence" value="ECO:0007669"/>
    <property type="project" value="TreeGrafter"/>
</dbReference>
<dbReference type="GO" id="GO:0006886">
    <property type="term" value="P:intracellular protein transport"/>
    <property type="evidence" value="ECO:0007669"/>
    <property type="project" value="InterPro"/>
</dbReference>
<dbReference type="VEuPathDB" id="CryptoDB:cubi_03217"/>
<name>A0A1J4MLT0_9CRYT</name>
<evidence type="ECO:0000259" key="3">
    <source>
        <dbReference type="Pfam" id="PF04841"/>
    </source>
</evidence>
<dbReference type="Pfam" id="PF04841">
    <property type="entry name" value="Vps16_N"/>
    <property type="match status" value="1"/>
</dbReference>
<evidence type="ECO:0000259" key="2">
    <source>
        <dbReference type="Pfam" id="PF04840"/>
    </source>
</evidence>
<dbReference type="EMBL" id="LRBP01000004">
    <property type="protein sequence ID" value="OII75201.1"/>
    <property type="molecule type" value="Genomic_DNA"/>
</dbReference>
<dbReference type="AlphaFoldDB" id="A0A1J4MLT0"/>
<comment type="caution">
    <text evidence="4">The sequence shown here is derived from an EMBL/GenBank/DDBJ whole genome shotgun (WGS) entry which is preliminary data.</text>
</comment>
<feature type="domain" description="Vps16 C-terminal" evidence="2">
    <location>
        <begin position="769"/>
        <end position="939"/>
    </location>
</feature>
<proteinExistence type="inferred from homology"/>
<dbReference type="OrthoDB" id="1792at2759"/>
<feature type="domain" description="Vps16 N-terminal" evidence="3">
    <location>
        <begin position="3"/>
        <end position="442"/>
    </location>
</feature>
<dbReference type="GeneID" id="39980009"/>
<dbReference type="InterPro" id="IPR038132">
    <property type="entry name" value="Vps16_C_sf"/>
</dbReference>
<feature type="domain" description="Vps16 C-terminal" evidence="2">
    <location>
        <begin position="571"/>
        <end position="633"/>
    </location>
</feature>
<dbReference type="GO" id="GO:0042144">
    <property type="term" value="P:vacuole fusion, non-autophagic"/>
    <property type="evidence" value="ECO:0007669"/>
    <property type="project" value="TreeGrafter"/>
</dbReference>
<evidence type="ECO:0000313" key="4">
    <source>
        <dbReference type="EMBL" id="OII75201.1"/>
    </source>
</evidence>
<dbReference type="InterPro" id="IPR016534">
    <property type="entry name" value="VPS16"/>
</dbReference>
<dbReference type="PANTHER" id="PTHR12811">
    <property type="entry name" value="VACUOLAR PROTEIN SORTING VPS16"/>
    <property type="match status" value="1"/>
</dbReference>
<dbReference type="InterPro" id="IPR006925">
    <property type="entry name" value="Vps16_C"/>
</dbReference>